<keyword evidence="2 5" id="KW-0812">Transmembrane</keyword>
<evidence type="ECO:0000256" key="4">
    <source>
        <dbReference type="ARBA" id="ARBA00023136"/>
    </source>
</evidence>
<reference evidence="6 7" key="1">
    <citation type="submission" date="2017-04" db="EMBL/GenBank/DDBJ databases">
        <title>A new member of the family Flavobacteriaceae isolated from ascidians.</title>
        <authorList>
            <person name="Chen L."/>
        </authorList>
    </citation>
    <scope>NUCLEOTIDE SEQUENCE [LARGE SCALE GENOMIC DNA]</scope>
    <source>
        <strain evidence="6 7">HQA918</strain>
    </source>
</reference>
<evidence type="ECO:0000256" key="3">
    <source>
        <dbReference type="ARBA" id="ARBA00022989"/>
    </source>
</evidence>
<dbReference type="InterPro" id="IPR032808">
    <property type="entry name" value="DoxX"/>
</dbReference>
<feature type="transmembrane region" description="Helical" evidence="5">
    <location>
        <begin position="90"/>
        <end position="109"/>
    </location>
</feature>
<organism evidence="6 7">
    <name type="scientific">Sediminicola luteus</name>
    <dbReference type="NCBI Taxonomy" id="319238"/>
    <lineage>
        <taxon>Bacteria</taxon>
        <taxon>Pseudomonadati</taxon>
        <taxon>Bacteroidota</taxon>
        <taxon>Flavobacteriia</taxon>
        <taxon>Flavobacteriales</taxon>
        <taxon>Flavobacteriaceae</taxon>
        <taxon>Sediminicola</taxon>
    </lineage>
</organism>
<dbReference type="Pfam" id="PF07681">
    <property type="entry name" value="DoxX"/>
    <property type="match status" value="1"/>
</dbReference>
<evidence type="ECO:0000256" key="2">
    <source>
        <dbReference type="ARBA" id="ARBA00022692"/>
    </source>
</evidence>
<evidence type="ECO:0000313" key="7">
    <source>
        <dbReference type="Proteomes" id="UP000219559"/>
    </source>
</evidence>
<dbReference type="PANTHER" id="PTHR36974">
    <property type="entry name" value="MEMBRANE PROTEIN-RELATED"/>
    <property type="match status" value="1"/>
</dbReference>
<gene>
    <name evidence="6" type="ORF">B7P33_02530</name>
</gene>
<dbReference type="PANTHER" id="PTHR36974:SF1">
    <property type="entry name" value="DOXX FAMILY MEMBRANE PROTEIN"/>
    <property type="match status" value="1"/>
</dbReference>
<sequence length="157" mass="17611">MKPLAVLFASFALFALYALLFRPKLGLGELIRWALGCMFLFTALGHFIYPQGMSAMIPDMIPYRTTLVLLSGLLEIGFGLFLLSGYHKKIVGWAILVFLVLSLPLNIYAAQHQIDYTTGNTDGPGLTYLWFRIPLQLFFMVLIFYANIKTPKGVKLG</sequence>
<dbReference type="Proteomes" id="UP000219559">
    <property type="component" value="Unassembled WGS sequence"/>
</dbReference>
<dbReference type="RefSeq" id="WP_097441715.1">
    <property type="nucleotide sequence ID" value="NZ_NBWU01000001.1"/>
</dbReference>
<keyword evidence="4 5" id="KW-0472">Membrane</keyword>
<keyword evidence="7" id="KW-1185">Reference proteome</keyword>
<evidence type="ECO:0000256" key="5">
    <source>
        <dbReference type="SAM" id="Phobius"/>
    </source>
</evidence>
<feature type="transmembrane region" description="Helical" evidence="5">
    <location>
        <begin position="129"/>
        <end position="148"/>
    </location>
</feature>
<dbReference type="GO" id="GO:0016020">
    <property type="term" value="C:membrane"/>
    <property type="evidence" value="ECO:0007669"/>
    <property type="project" value="UniProtKB-SubCell"/>
</dbReference>
<dbReference type="EMBL" id="NBWU01000001">
    <property type="protein sequence ID" value="PCE66193.1"/>
    <property type="molecule type" value="Genomic_DNA"/>
</dbReference>
<comment type="caution">
    <text evidence="6">The sequence shown here is derived from an EMBL/GenBank/DDBJ whole genome shotgun (WGS) entry which is preliminary data.</text>
</comment>
<feature type="transmembrane region" description="Helical" evidence="5">
    <location>
        <begin position="30"/>
        <end position="49"/>
    </location>
</feature>
<comment type="subcellular location">
    <subcellularLocation>
        <location evidence="1">Membrane</location>
        <topology evidence="1">Multi-pass membrane protein</topology>
    </subcellularLocation>
</comment>
<evidence type="ECO:0008006" key="8">
    <source>
        <dbReference type="Google" id="ProtNLM"/>
    </source>
</evidence>
<proteinExistence type="predicted"/>
<evidence type="ECO:0000256" key="1">
    <source>
        <dbReference type="ARBA" id="ARBA00004141"/>
    </source>
</evidence>
<evidence type="ECO:0000313" key="6">
    <source>
        <dbReference type="EMBL" id="PCE66193.1"/>
    </source>
</evidence>
<name>A0A2A4GCK9_9FLAO</name>
<keyword evidence="3 5" id="KW-1133">Transmembrane helix</keyword>
<dbReference type="AlphaFoldDB" id="A0A2A4GCK9"/>
<dbReference type="OrthoDB" id="673526at2"/>
<feature type="transmembrane region" description="Helical" evidence="5">
    <location>
        <begin position="61"/>
        <end position="84"/>
    </location>
</feature>
<accession>A0A2A4GCK9</accession>
<protein>
    <recommendedName>
        <fullName evidence="8">DoxX family protein</fullName>
    </recommendedName>
</protein>